<dbReference type="PATRIC" id="fig|665004.4.peg.1155"/>
<evidence type="ECO:0000313" key="3">
    <source>
        <dbReference type="Proteomes" id="UP000074382"/>
    </source>
</evidence>
<keyword evidence="3" id="KW-1185">Reference proteome</keyword>
<dbReference type="Proteomes" id="UP000074382">
    <property type="component" value="Unassembled WGS sequence"/>
</dbReference>
<evidence type="ECO:0000313" key="2">
    <source>
        <dbReference type="EMBL" id="KUP96507.1"/>
    </source>
</evidence>
<sequence length="96" mass="10988">MYHVIPSEPLRLAREEFPHYEICVLHDEAGIPEVTAVLKPAYQDTGMAVLVCASSVAELVRLLRAAPKAPLPRRDPDRRYWPLPRQRDRRDRGGQC</sequence>
<dbReference type="OrthoDB" id="3436779at2"/>
<accession>A0A147KGT3</accession>
<dbReference type="RefSeq" id="WP_068754007.1">
    <property type="nucleotide sequence ID" value="NZ_KQ950180.1"/>
</dbReference>
<name>A0A147KGT3_THECS</name>
<dbReference type="EMBL" id="LGEM01000089">
    <property type="protein sequence ID" value="KUP96507.1"/>
    <property type="molecule type" value="Genomic_DNA"/>
</dbReference>
<proteinExistence type="predicted"/>
<reference evidence="3" key="1">
    <citation type="journal article" date="2017" name="Acta Aliment.">
        <title>Plant polysaccharide degrading enzyme system of Thermpbifida cellulosilytica TB100 revealed by de novo genome project data.</title>
        <authorList>
            <person name="Toth A."/>
            <person name="Baka E."/>
            <person name="Luzics S."/>
            <person name="Bata-Vidacs I."/>
            <person name="Nagy I."/>
            <person name="Balint B."/>
            <person name="Herceg R."/>
            <person name="Olasz F."/>
            <person name="Wilk T."/>
            <person name="Nagy T."/>
            <person name="Kriszt B."/>
            <person name="Nagy I."/>
            <person name="Kukolya J."/>
        </authorList>
    </citation>
    <scope>NUCLEOTIDE SEQUENCE [LARGE SCALE GENOMIC DNA]</scope>
    <source>
        <strain evidence="3">TB100</strain>
    </source>
</reference>
<comment type="caution">
    <text evidence="2">The sequence shown here is derived from an EMBL/GenBank/DDBJ whole genome shotgun (WGS) entry which is preliminary data.</text>
</comment>
<protein>
    <submittedName>
        <fullName evidence="2">Uncharacterized protein</fullName>
    </submittedName>
</protein>
<dbReference type="AlphaFoldDB" id="A0A147KGT3"/>
<feature type="compositionally biased region" description="Basic and acidic residues" evidence="1">
    <location>
        <begin position="72"/>
        <end position="96"/>
    </location>
</feature>
<organism evidence="2 3">
    <name type="scientific">Thermobifida cellulosilytica TB100</name>
    <dbReference type="NCBI Taxonomy" id="665004"/>
    <lineage>
        <taxon>Bacteria</taxon>
        <taxon>Bacillati</taxon>
        <taxon>Actinomycetota</taxon>
        <taxon>Actinomycetes</taxon>
        <taxon>Streptosporangiales</taxon>
        <taxon>Nocardiopsidaceae</taxon>
        <taxon>Thermobifida</taxon>
    </lineage>
</organism>
<gene>
    <name evidence="2" type="ORF">AC529_12215</name>
</gene>
<evidence type="ECO:0000256" key="1">
    <source>
        <dbReference type="SAM" id="MobiDB-lite"/>
    </source>
</evidence>
<feature type="region of interest" description="Disordered" evidence="1">
    <location>
        <begin position="69"/>
        <end position="96"/>
    </location>
</feature>